<evidence type="ECO:0000313" key="4">
    <source>
        <dbReference type="EMBL" id="MFD2097202.1"/>
    </source>
</evidence>
<dbReference type="InterPro" id="IPR050498">
    <property type="entry name" value="Ycf3"/>
</dbReference>
<name>A0ABW4XQF5_9GAMM</name>
<keyword evidence="2" id="KW-0802">TPR repeat</keyword>
<reference evidence="5" key="1">
    <citation type="journal article" date="2019" name="Int. J. Syst. Evol. Microbiol.">
        <title>The Global Catalogue of Microorganisms (GCM) 10K type strain sequencing project: providing services to taxonomists for standard genome sequencing and annotation.</title>
        <authorList>
            <consortium name="The Broad Institute Genomics Platform"/>
            <consortium name="The Broad Institute Genome Sequencing Center for Infectious Disease"/>
            <person name="Wu L."/>
            <person name="Ma J."/>
        </authorList>
    </citation>
    <scope>NUCLEOTIDE SEQUENCE [LARGE SCALE GENOMIC DNA]</scope>
    <source>
        <strain evidence="5">CGMCC 1.10992</strain>
    </source>
</reference>
<evidence type="ECO:0000256" key="1">
    <source>
        <dbReference type="ARBA" id="ARBA00022737"/>
    </source>
</evidence>
<keyword evidence="5" id="KW-1185">Reference proteome</keyword>
<evidence type="ECO:0000313" key="5">
    <source>
        <dbReference type="Proteomes" id="UP001597380"/>
    </source>
</evidence>
<dbReference type="PANTHER" id="PTHR44858">
    <property type="entry name" value="TETRATRICOPEPTIDE REPEAT PROTEIN 6"/>
    <property type="match status" value="1"/>
</dbReference>
<sequence>MKVVLYPLLVPVFAALVFSLFSLLPSAHAAGSGFELAEKEPSQSVQLYNQGVEHMMAKRFPAAEQKFRDALALDDKFSKAHNNLAYSLRKQGKTFYGEALFHYSRAIQLSPKLSEAYMYRGVLFIQMGNKQKALADHDVLLEMDQALATELAYVVEHGKEKEPEQFFGVSGAIE</sequence>
<dbReference type="InterPro" id="IPR011990">
    <property type="entry name" value="TPR-like_helical_dom_sf"/>
</dbReference>
<comment type="caution">
    <text evidence="4">The sequence shown here is derived from an EMBL/GenBank/DDBJ whole genome shotgun (WGS) entry which is preliminary data.</text>
</comment>
<protein>
    <submittedName>
        <fullName evidence="4">Tetratricopeptide repeat protein</fullName>
    </submittedName>
</protein>
<dbReference type="InterPro" id="IPR019734">
    <property type="entry name" value="TPR_rpt"/>
</dbReference>
<dbReference type="RefSeq" id="WP_345339874.1">
    <property type="nucleotide sequence ID" value="NZ_BAABLI010000012.1"/>
</dbReference>
<proteinExistence type="predicted"/>
<keyword evidence="3" id="KW-0732">Signal</keyword>
<feature type="chain" id="PRO_5045694095" evidence="3">
    <location>
        <begin position="30"/>
        <end position="174"/>
    </location>
</feature>
<dbReference type="SUPFAM" id="SSF48452">
    <property type="entry name" value="TPR-like"/>
    <property type="match status" value="1"/>
</dbReference>
<feature type="signal peptide" evidence="3">
    <location>
        <begin position="1"/>
        <end position="29"/>
    </location>
</feature>
<accession>A0ABW4XQF5</accession>
<evidence type="ECO:0000256" key="2">
    <source>
        <dbReference type="ARBA" id="ARBA00022803"/>
    </source>
</evidence>
<keyword evidence="1" id="KW-0677">Repeat</keyword>
<dbReference type="Proteomes" id="UP001597380">
    <property type="component" value="Unassembled WGS sequence"/>
</dbReference>
<evidence type="ECO:0000256" key="3">
    <source>
        <dbReference type="SAM" id="SignalP"/>
    </source>
</evidence>
<organism evidence="4 5">
    <name type="scientific">Corallincola platygyrae</name>
    <dbReference type="NCBI Taxonomy" id="1193278"/>
    <lineage>
        <taxon>Bacteria</taxon>
        <taxon>Pseudomonadati</taxon>
        <taxon>Pseudomonadota</taxon>
        <taxon>Gammaproteobacteria</taxon>
        <taxon>Alteromonadales</taxon>
        <taxon>Psychromonadaceae</taxon>
        <taxon>Corallincola</taxon>
    </lineage>
</organism>
<gene>
    <name evidence="4" type="ORF">ACFSJ3_14495</name>
</gene>
<dbReference type="SMART" id="SM00028">
    <property type="entry name" value="TPR"/>
    <property type="match status" value="3"/>
</dbReference>
<dbReference type="Gene3D" id="1.25.40.10">
    <property type="entry name" value="Tetratricopeptide repeat domain"/>
    <property type="match status" value="1"/>
</dbReference>
<dbReference type="EMBL" id="JBHUHT010000016">
    <property type="protein sequence ID" value="MFD2097202.1"/>
    <property type="molecule type" value="Genomic_DNA"/>
</dbReference>
<dbReference type="PANTHER" id="PTHR44858:SF1">
    <property type="entry name" value="UDP-N-ACETYLGLUCOSAMINE--PEPTIDE N-ACETYLGLUCOSAMINYLTRANSFERASE SPINDLY-RELATED"/>
    <property type="match status" value="1"/>
</dbReference>